<dbReference type="InterPro" id="IPR014240">
    <property type="entry name" value="YteA"/>
</dbReference>
<keyword evidence="2" id="KW-0863">Zinc-finger</keyword>
<dbReference type="PANTHER" id="PTHR33823">
    <property type="entry name" value="RNA POLYMERASE-BINDING TRANSCRIPTION FACTOR DKSA-RELATED"/>
    <property type="match status" value="1"/>
</dbReference>
<dbReference type="STRING" id="84698.SAMN04488528_1005104"/>
<keyword evidence="3" id="KW-0862">Zinc</keyword>
<dbReference type="OrthoDB" id="9811543at2"/>
<feature type="domain" description="Zinc finger DksA/TraR C4-type" evidence="5">
    <location>
        <begin position="88"/>
        <end position="120"/>
    </location>
</feature>
<feature type="zinc finger region" description="dksA C4-type" evidence="4">
    <location>
        <begin position="92"/>
        <end position="116"/>
    </location>
</feature>
<dbReference type="NCBIfam" id="TIGR02890">
    <property type="entry name" value="bacill_yteA"/>
    <property type="match status" value="1"/>
</dbReference>
<evidence type="ECO:0000313" key="7">
    <source>
        <dbReference type="Proteomes" id="UP000198619"/>
    </source>
</evidence>
<gene>
    <name evidence="6" type="ORF">SAMN04488528_1005104</name>
</gene>
<dbReference type="AlphaFoldDB" id="A0A1I0WHF9"/>
<evidence type="ECO:0000256" key="4">
    <source>
        <dbReference type="PROSITE-ProRule" id="PRU00510"/>
    </source>
</evidence>
<organism evidence="6 7">
    <name type="scientific">Clostridium frigidicarnis</name>
    <dbReference type="NCBI Taxonomy" id="84698"/>
    <lineage>
        <taxon>Bacteria</taxon>
        <taxon>Bacillati</taxon>
        <taxon>Bacillota</taxon>
        <taxon>Clostridia</taxon>
        <taxon>Eubacteriales</taxon>
        <taxon>Clostridiaceae</taxon>
        <taxon>Clostridium</taxon>
    </lineage>
</organism>
<proteinExistence type="predicted"/>
<keyword evidence="7" id="KW-1185">Reference proteome</keyword>
<evidence type="ECO:0000256" key="1">
    <source>
        <dbReference type="ARBA" id="ARBA00022723"/>
    </source>
</evidence>
<dbReference type="EMBL" id="FOKI01000005">
    <property type="protein sequence ID" value="SFA88182.1"/>
    <property type="molecule type" value="Genomic_DNA"/>
</dbReference>
<dbReference type="PROSITE" id="PS01102">
    <property type="entry name" value="ZF_DKSA_1"/>
    <property type="match status" value="1"/>
</dbReference>
<dbReference type="Proteomes" id="UP000198619">
    <property type="component" value="Unassembled WGS sequence"/>
</dbReference>
<evidence type="ECO:0000256" key="3">
    <source>
        <dbReference type="ARBA" id="ARBA00022833"/>
    </source>
</evidence>
<evidence type="ECO:0000259" key="5">
    <source>
        <dbReference type="Pfam" id="PF01258"/>
    </source>
</evidence>
<evidence type="ECO:0000313" key="6">
    <source>
        <dbReference type="EMBL" id="SFA88182.1"/>
    </source>
</evidence>
<dbReference type="SUPFAM" id="SSF57716">
    <property type="entry name" value="Glucocorticoid receptor-like (DNA-binding domain)"/>
    <property type="match status" value="1"/>
</dbReference>
<accession>A0A1I0WHF9</accession>
<dbReference type="Pfam" id="PF01258">
    <property type="entry name" value="zf-dskA_traR"/>
    <property type="match status" value="1"/>
</dbReference>
<dbReference type="Gene3D" id="1.20.120.910">
    <property type="entry name" value="DksA, coiled-coil domain"/>
    <property type="match status" value="1"/>
</dbReference>
<dbReference type="GO" id="GO:0008270">
    <property type="term" value="F:zinc ion binding"/>
    <property type="evidence" value="ECO:0007669"/>
    <property type="project" value="UniProtKB-KW"/>
</dbReference>
<dbReference type="InterPro" id="IPR000962">
    <property type="entry name" value="Znf_DskA_TraR"/>
</dbReference>
<dbReference type="PANTHER" id="PTHR33823:SF4">
    <property type="entry name" value="GENERAL STRESS PROTEIN 16O"/>
    <property type="match status" value="1"/>
</dbReference>
<evidence type="ECO:0000256" key="2">
    <source>
        <dbReference type="ARBA" id="ARBA00022771"/>
    </source>
</evidence>
<dbReference type="InterPro" id="IPR020458">
    <property type="entry name" value="Znf_DskA_TraR_CS"/>
</dbReference>
<reference evidence="6 7" key="1">
    <citation type="submission" date="2016-10" db="EMBL/GenBank/DDBJ databases">
        <authorList>
            <person name="de Groot N.N."/>
        </authorList>
    </citation>
    <scope>NUCLEOTIDE SEQUENCE [LARGE SCALE GENOMIC DNA]</scope>
    <source>
        <strain evidence="6 7">DSM 12271</strain>
    </source>
</reference>
<dbReference type="RefSeq" id="WP_090039200.1">
    <property type="nucleotide sequence ID" value="NZ_FOKI01000005.1"/>
</dbReference>
<dbReference type="PROSITE" id="PS51128">
    <property type="entry name" value="ZF_DKSA_2"/>
    <property type="match status" value="1"/>
</dbReference>
<dbReference type="SUPFAM" id="SSF109635">
    <property type="entry name" value="DnaK suppressor protein DksA, alpha-hairpin domain"/>
    <property type="match status" value="1"/>
</dbReference>
<name>A0A1I0WHF9_9CLOT</name>
<dbReference type="InterPro" id="IPR037187">
    <property type="entry name" value="DnaK_N"/>
</dbReference>
<protein>
    <submittedName>
        <fullName evidence="6">RNA polymerase-binding protein DksA</fullName>
    </submittedName>
</protein>
<keyword evidence="1" id="KW-0479">Metal-binding</keyword>
<sequence>MNNIEKDYFKNKLIKEKKKVEALIDQLKENEAIDSNEEFASELSTYDNHTGDLGEELFNKEKSIAIKGNEYHILNKIETALKSIENEKYGICEGCGKNIPKERLEFLPYANQCVKCQEKENELQSDNVLSKINKDEFLKNPFSYGINDYRDKTYFDCEDSLQSVDRINYIDGVPEYEYDNDEVYVEPIEAISNEEYKKQLPD</sequence>